<accession>A0ABQ7K5P6</accession>
<gene>
    <name evidence="1" type="ORF">BGZ96_005177</name>
</gene>
<organism evidence="1 2">
    <name type="scientific">Linnemannia gamsii</name>
    <dbReference type="NCBI Taxonomy" id="64522"/>
    <lineage>
        <taxon>Eukaryota</taxon>
        <taxon>Fungi</taxon>
        <taxon>Fungi incertae sedis</taxon>
        <taxon>Mucoromycota</taxon>
        <taxon>Mortierellomycotina</taxon>
        <taxon>Mortierellomycetes</taxon>
        <taxon>Mortierellales</taxon>
        <taxon>Mortierellaceae</taxon>
        <taxon>Linnemannia</taxon>
    </lineage>
</organism>
<dbReference type="EMBL" id="JAAAIM010000241">
    <property type="protein sequence ID" value="KAG0291452.1"/>
    <property type="molecule type" value="Genomic_DNA"/>
</dbReference>
<keyword evidence="2" id="KW-1185">Reference proteome</keyword>
<name>A0ABQ7K5P6_9FUNG</name>
<proteinExistence type="predicted"/>
<evidence type="ECO:0000313" key="2">
    <source>
        <dbReference type="Proteomes" id="UP001194696"/>
    </source>
</evidence>
<reference evidence="1 2" key="1">
    <citation type="journal article" date="2020" name="Fungal Divers.">
        <title>Resolving the Mortierellaceae phylogeny through synthesis of multi-gene phylogenetics and phylogenomics.</title>
        <authorList>
            <person name="Vandepol N."/>
            <person name="Liber J."/>
            <person name="Desiro A."/>
            <person name="Na H."/>
            <person name="Kennedy M."/>
            <person name="Barry K."/>
            <person name="Grigoriev I.V."/>
            <person name="Miller A.N."/>
            <person name="O'Donnell K."/>
            <person name="Stajich J.E."/>
            <person name="Bonito G."/>
        </authorList>
    </citation>
    <scope>NUCLEOTIDE SEQUENCE [LARGE SCALE GENOMIC DNA]</scope>
    <source>
        <strain evidence="1 2">AD045</strain>
    </source>
</reference>
<dbReference type="Proteomes" id="UP001194696">
    <property type="component" value="Unassembled WGS sequence"/>
</dbReference>
<comment type="caution">
    <text evidence="1">The sequence shown here is derived from an EMBL/GenBank/DDBJ whole genome shotgun (WGS) entry which is preliminary data.</text>
</comment>
<evidence type="ECO:0000313" key="1">
    <source>
        <dbReference type="EMBL" id="KAG0291452.1"/>
    </source>
</evidence>
<dbReference type="InterPro" id="IPR029060">
    <property type="entry name" value="PIN-like_dom_sf"/>
</dbReference>
<dbReference type="SUPFAM" id="SSF88723">
    <property type="entry name" value="PIN domain-like"/>
    <property type="match status" value="1"/>
</dbReference>
<protein>
    <submittedName>
        <fullName evidence="1">Uncharacterized protein</fullName>
    </submittedName>
</protein>
<sequence length="152" mass="16720">MLDKLTTTTKDKLDSGSGLKAVYRMCRSAYRSPPEALEQVLEALENCGWKICRCAHQADCCIASHVGRAPDKSVIRVVTNDSDLLAFEDINSITIPAGSGDWKTYFKDKLLDKLDLPSLDHLLLVSVVTGNDYTRGAPYYGLASNAAIIWHT</sequence>